<dbReference type="EMBL" id="SRJC01000001">
    <property type="protein sequence ID" value="TGB03984.1"/>
    <property type="molecule type" value="Genomic_DNA"/>
</dbReference>
<gene>
    <name evidence="7" type="ORF">E4663_02975</name>
</gene>
<proteinExistence type="inferred from homology"/>
<dbReference type="RefSeq" id="WP_079479347.1">
    <property type="nucleotide sequence ID" value="NZ_FVYZ01000004.1"/>
</dbReference>
<feature type="transmembrane region" description="Helical" evidence="6">
    <location>
        <begin position="23"/>
        <end position="45"/>
    </location>
</feature>
<dbReference type="InterPro" id="IPR000612">
    <property type="entry name" value="PMP3"/>
</dbReference>
<protein>
    <submittedName>
        <fullName evidence="7">YqaE/Pmp3 family membrane protein</fullName>
    </submittedName>
</protein>
<evidence type="ECO:0000313" key="8">
    <source>
        <dbReference type="Proteomes" id="UP000297982"/>
    </source>
</evidence>
<comment type="subcellular location">
    <subcellularLocation>
        <location evidence="1">Membrane</location>
    </subcellularLocation>
</comment>
<dbReference type="Pfam" id="PF01679">
    <property type="entry name" value="Pmp3"/>
    <property type="match status" value="1"/>
</dbReference>
<reference evidence="7 8" key="1">
    <citation type="journal article" date="2003" name="Int. J. Syst. Evol. Microbiol.">
        <title>Halobacillus salinus sp. nov., isolated from a salt lake on the coast of the East Sea in Korea.</title>
        <authorList>
            <person name="Yoon J.H."/>
            <person name="Kang K.H."/>
            <person name="Park Y.H."/>
        </authorList>
    </citation>
    <scope>NUCLEOTIDE SEQUENCE [LARGE SCALE GENOMIC DNA]</scope>
    <source>
        <strain evidence="7 8">HSL-3</strain>
    </source>
</reference>
<sequence>MLYILVIFLPPLAVLFTGKPFKALLNLVLTLLFYVPGAVHAAVVVKGHYDEKKRGA</sequence>
<dbReference type="STRING" id="192814.GCA_900166575_00918"/>
<evidence type="ECO:0000256" key="1">
    <source>
        <dbReference type="ARBA" id="ARBA00004370"/>
    </source>
</evidence>
<keyword evidence="3 6" id="KW-0812">Transmembrane</keyword>
<accession>A0A4Z0H283</accession>
<evidence type="ECO:0000313" key="7">
    <source>
        <dbReference type="EMBL" id="TGB03984.1"/>
    </source>
</evidence>
<dbReference type="AlphaFoldDB" id="A0A4Z0H283"/>
<evidence type="ECO:0000256" key="2">
    <source>
        <dbReference type="ARBA" id="ARBA00009530"/>
    </source>
</evidence>
<keyword evidence="4 6" id="KW-1133">Transmembrane helix</keyword>
<evidence type="ECO:0000256" key="6">
    <source>
        <dbReference type="SAM" id="Phobius"/>
    </source>
</evidence>
<organism evidence="7 8">
    <name type="scientific">Halobacillus salinus</name>
    <dbReference type="NCBI Taxonomy" id="192814"/>
    <lineage>
        <taxon>Bacteria</taxon>
        <taxon>Bacillati</taxon>
        <taxon>Bacillota</taxon>
        <taxon>Bacilli</taxon>
        <taxon>Bacillales</taxon>
        <taxon>Bacillaceae</taxon>
        <taxon>Halobacillus</taxon>
    </lineage>
</organism>
<keyword evidence="5 6" id="KW-0472">Membrane</keyword>
<dbReference type="GO" id="GO:0016020">
    <property type="term" value="C:membrane"/>
    <property type="evidence" value="ECO:0007669"/>
    <property type="project" value="UniProtKB-SubCell"/>
</dbReference>
<evidence type="ECO:0000256" key="4">
    <source>
        <dbReference type="ARBA" id="ARBA00022989"/>
    </source>
</evidence>
<keyword evidence="8" id="KW-1185">Reference proteome</keyword>
<evidence type="ECO:0000256" key="3">
    <source>
        <dbReference type="ARBA" id="ARBA00022692"/>
    </source>
</evidence>
<evidence type="ECO:0000256" key="5">
    <source>
        <dbReference type="ARBA" id="ARBA00023136"/>
    </source>
</evidence>
<dbReference type="Proteomes" id="UP000297982">
    <property type="component" value="Unassembled WGS sequence"/>
</dbReference>
<comment type="similarity">
    <text evidence="2">Belongs to the UPF0057 (PMP3) family.</text>
</comment>
<name>A0A4Z0H283_9BACI</name>
<comment type="caution">
    <text evidence="7">The sequence shown here is derived from an EMBL/GenBank/DDBJ whole genome shotgun (WGS) entry which is preliminary data.</text>
</comment>